<name>A0A8D8QKQ1_9HEMI</name>
<evidence type="ECO:0000313" key="2">
    <source>
        <dbReference type="EMBL" id="CAG6633255.1"/>
    </source>
</evidence>
<dbReference type="EMBL" id="HBUF01082105">
    <property type="protein sequence ID" value="CAG6633255.1"/>
    <property type="molecule type" value="Transcribed_RNA"/>
</dbReference>
<feature type="region of interest" description="Disordered" evidence="1">
    <location>
        <begin position="84"/>
        <end position="160"/>
    </location>
</feature>
<organism evidence="2">
    <name type="scientific">Cacopsylla melanoneura</name>
    <dbReference type="NCBI Taxonomy" id="428564"/>
    <lineage>
        <taxon>Eukaryota</taxon>
        <taxon>Metazoa</taxon>
        <taxon>Ecdysozoa</taxon>
        <taxon>Arthropoda</taxon>
        <taxon>Hexapoda</taxon>
        <taxon>Insecta</taxon>
        <taxon>Pterygota</taxon>
        <taxon>Neoptera</taxon>
        <taxon>Paraneoptera</taxon>
        <taxon>Hemiptera</taxon>
        <taxon>Sternorrhyncha</taxon>
        <taxon>Psylloidea</taxon>
        <taxon>Psyllidae</taxon>
        <taxon>Psyllinae</taxon>
        <taxon>Cacopsylla</taxon>
    </lineage>
</organism>
<dbReference type="AlphaFoldDB" id="A0A8D8QKQ1"/>
<proteinExistence type="predicted"/>
<evidence type="ECO:0000256" key="1">
    <source>
        <dbReference type="SAM" id="MobiDB-lite"/>
    </source>
</evidence>
<reference evidence="2" key="1">
    <citation type="submission" date="2021-05" db="EMBL/GenBank/DDBJ databases">
        <authorList>
            <person name="Alioto T."/>
            <person name="Alioto T."/>
            <person name="Gomez Garrido J."/>
        </authorList>
    </citation>
    <scope>NUCLEOTIDE SEQUENCE</scope>
</reference>
<dbReference type="EMBL" id="HBUF01082104">
    <property type="protein sequence ID" value="CAG6633254.1"/>
    <property type="molecule type" value="Transcribed_RNA"/>
</dbReference>
<accession>A0A8D8QKQ1</accession>
<feature type="compositionally biased region" description="Basic and acidic residues" evidence="1">
    <location>
        <begin position="229"/>
        <end position="238"/>
    </location>
</feature>
<feature type="region of interest" description="Disordered" evidence="1">
    <location>
        <begin position="215"/>
        <end position="238"/>
    </location>
</feature>
<protein>
    <submittedName>
        <fullName evidence="2">Uncharacterized protein</fullName>
    </submittedName>
</protein>
<sequence length="238" mass="27082">MYSIIAFDNDSVALCSTSWIRAPKEDLSKGLNVELLFPKKFSASNVLARTHTPMTPNNATLESGKILGMYDDYDLARKLKLPKAEETSNLDDSDFEPKRTVKKPERYKDAEEGSDSEELSPAPKFKKQNTSTPHKREKVPSTTTTSSPRRRCLPNAIAQKVRRSPRVAAMLNTEVRRDLHSQLRPVVIFESQHSQPLHQLEEMEGDTQASFLFNNNNNNYTMKKKKNKKINEKTKGTK</sequence>
<feature type="compositionally biased region" description="Basic and acidic residues" evidence="1">
    <location>
        <begin position="95"/>
        <end position="111"/>
    </location>
</feature>